<dbReference type="PANTHER" id="PTHR43133:SF65">
    <property type="entry name" value="ECF RNA POLYMERASE SIGMA FACTOR SIGG"/>
    <property type="match status" value="1"/>
</dbReference>
<evidence type="ECO:0000256" key="1">
    <source>
        <dbReference type="ARBA" id="ARBA00010641"/>
    </source>
</evidence>
<reference evidence="12" key="1">
    <citation type="journal article" date="2019" name="Int. J. Syst. Evol. Microbiol.">
        <title>The Global Catalogue of Microorganisms (GCM) 10K type strain sequencing project: providing services to taxonomists for standard genome sequencing and annotation.</title>
        <authorList>
            <consortium name="The Broad Institute Genomics Platform"/>
            <consortium name="The Broad Institute Genome Sequencing Center for Infectious Disease"/>
            <person name="Wu L."/>
            <person name="Ma J."/>
        </authorList>
    </citation>
    <scope>NUCLEOTIDE SEQUENCE [LARGE SCALE GENOMIC DNA]</scope>
    <source>
        <strain evidence="12">CGMCC 1.9106</strain>
    </source>
</reference>
<accession>A0ABW2GZM9</accession>
<evidence type="ECO:0000259" key="9">
    <source>
        <dbReference type="Pfam" id="PF08281"/>
    </source>
</evidence>
<dbReference type="Gene3D" id="3.10.450.50">
    <property type="match status" value="1"/>
</dbReference>
<dbReference type="CDD" id="cd06171">
    <property type="entry name" value="Sigma70_r4"/>
    <property type="match status" value="1"/>
</dbReference>
<dbReference type="GO" id="GO:0003899">
    <property type="term" value="F:DNA-directed RNA polymerase activity"/>
    <property type="evidence" value="ECO:0007669"/>
    <property type="project" value="UniProtKB-EC"/>
</dbReference>
<dbReference type="InterPro" id="IPR013325">
    <property type="entry name" value="RNA_pol_sigma_r2"/>
</dbReference>
<evidence type="ECO:0000259" key="8">
    <source>
        <dbReference type="Pfam" id="PF04542"/>
    </source>
</evidence>
<dbReference type="InterPro" id="IPR013324">
    <property type="entry name" value="RNA_pol_sigma_r3/r4-like"/>
</dbReference>
<evidence type="ECO:0000259" key="10">
    <source>
        <dbReference type="Pfam" id="PF12680"/>
    </source>
</evidence>
<proteinExistence type="inferred from homology"/>
<dbReference type="PANTHER" id="PTHR43133">
    <property type="entry name" value="RNA POLYMERASE ECF-TYPE SIGMA FACTO"/>
    <property type="match status" value="1"/>
</dbReference>
<dbReference type="SUPFAM" id="SSF88946">
    <property type="entry name" value="Sigma2 domain of RNA polymerase sigma factors"/>
    <property type="match status" value="1"/>
</dbReference>
<dbReference type="Pfam" id="PF08281">
    <property type="entry name" value="Sigma70_r4_2"/>
    <property type="match status" value="1"/>
</dbReference>
<dbReference type="NCBIfam" id="TIGR02937">
    <property type="entry name" value="sigma70-ECF"/>
    <property type="match status" value="1"/>
</dbReference>
<evidence type="ECO:0000256" key="6">
    <source>
        <dbReference type="ARBA" id="ARBA00023163"/>
    </source>
</evidence>
<protein>
    <recommendedName>
        <fullName evidence="7">RNA polymerase sigma factor</fullName>
    </recommendedName>
</protein>
<dbReference type="InterPro" id="IPR013249">
    <property type="entry name" value="RNA_pol_sigma70_r4_t2"/>
</dbReference>
<evidence type="ECO:0000313" key="11">
    <source>
        <dbReference type="EMBL" id="MFC7244998.1"/>
    </source>
</evidence>
<dbReference type="PROSITE" id="PS01063">
    <property type="entry name" value="SIGMA70_ECF"/>
    <property type="match status" value="1"/>
</dbReference>
<evidence type="ECO:0000256" key="7">
    <source>
        <dbReference type="RuleBase" id="RU000716"/>
    </source>
</evidence>
<gene>
    <name evidence="11" type="ORF">ACFQO7_21190</name>
</gene>
<keyword evidence="6 7" id="KW-0804">Transcription</keyword>
<dbReference type="RefSeq" id="WP_376807959.1">
    <property type="nucleotide sequence ID" value="NZ_JBHTAC010000021.1"/>
</dbReference>
<dbReference type="Gene3D" id="1.10.10.10">
    <property type="entry name" value="Winged helix-like DNA-binding domain superfamily/Winged helix DNA-binding domain"/>
    <property type="match status" value="1"/>
</dbReference>
<keyword evidence="4 7" id="KW-0731">Sigma factor</keyword>
<name>A0ABW2GZM9_9ACTN</name>
<dbReference type="Gene3D" id="1.10.1740.10">
    <property type="match status" value="1"/>
</dbReference>
<sequence>MTTNELRENRMSDAADERAARLQAAFGRDLHLHCYHLVGNVPDADDLVQETFLRAWRARDRFEGRASVRTWLYRIATNAFLDSRKAAARRTAPAGDLLEWSTEIGPYPDALLADDPQTGVAARETVELALIAALMYLPGRQRAAFVLRDVHGWTPQEIATALGTPVSTVNSLLQRARHTVRHHAPADPCDWRRPPLTREDEEILRRYADAADPPSLRALLADDVRITMPPEPPVVGIDAVVRFLSRPLDWRTFPSSANGRPALVCYLREPGSPRYEALVVDVLRVERGRIVESNAFVGAHHVAAFGMTATLEP</sequence>
<comment type="similarity">
    <text evidence="1 7">Belongs to the sigma-70 factor family. ECF subfamily.</text>
</comment>
<dbReference type="InterPro" id="IPR032710">
    <property type="entry name" value="NTF2-like_dom_sf"/>
</dbReference>
<feature type="domain" description="SnoaL-like" evidence="10">
    <location>
        <begin position="209"/>
        <end position="292"/>
    </location>
</feature>
<dbReference type="InterPro" id="IPR036388">
    <property type="entry name" value="WH-like_DNA-bd_sf"/>
</dbReference>
<dbReference type="InterPro" id="IPR039425">
    <property type="entry name" value="RNA_pol_sigma-70-like"/>
</dbReference>
<evidence type="ECO:0000313" key="12">
    <source>
        <dbReference type="Proteomes" id="UP001596392"/>
    </source>
</evidence>
<dbReference type="InterPro" id="IPR007627">
    <property type="entry name" value="RNA_pol_sigma70_r2"/>
</dbReference>
<evidence type="ECO:0000256" key="5">
    <source>
        <dbReference type="ARBA" id="ARBA00023125"/>
    </source>
</evidence>
<comment type="caution">
    <text evidence="11">The sequence shown here is derived from an EMBL/GenBank/DDBJ whole genome shotgun (WGS) entry which is preliminary data.</text>
</comment>
<dbReference type="Proteomes" id="UP001596392">
    <property type="component" value="Unassembled WGS sequence"/>
</dbReference>
<dbReference type="Pfam" id="PF12680">
    <property type="entry name" value="SnoaL_2"/>
    <property type="match status" value="1"/>
</dbReference>
<feature type="domain" description="RNA polymerase sigma factor 70 region 4 type 2" evidence="9">
    <location>
        <begin position="129"/>
        <end position="177"/>
    </location>
</feature>
<dbReference type="InterPro" id="IPR037401">
    <property type="entry name" value="SnoaL-like"/>
</dbReference>
<dbReference type="SUPFAM" id="SSF54427">
    <property type="entry name" value="NTF2-like"/>
    <property type="match status" value="1"/>
</dbReference>
<keyword evidence="12" id="KW-1185">Reference proteome</keyword>
<keyword evidence="3 7" id="KW-0805">Transcription regulation</keyword>
<dbReference type="Pfam" id="PF04542">
    <property type="entry name" value="Sigma70_r2"/>
    <property type="match status" value="1"/>
</dbReference>
<keyword evidence="11" id="KW-0548">Nucleotidyltransferase</keyword>
<evidence type="ECO:0000256" key="2">
    <source>
        <dbReference type="ARBA" id="ARBA00011344"/>
    </source>
</evidence>
<dbReference type="InterPro" id="IPR014284">
    <property type="entry name" value="RNA_pol_sigma-70_dom"/>
</dbReference>
<dbReference type="InterPro" id="IPR000838">
    <property type="entry name" value="RNA_pol_sigma70_ECF_CS"/>
</dbReference>
<evidence type="ECO:0000256" key="4">
    <source>
        <dbReference type="ARBA" id="ARBA00023082"/>
    </source>
</evidence>
<comment type="subunit">
    <text evidence="2">Interacts transiently with the RNA polymerase catalytic core formed by RpoA, RpoB, RpoC and RpoZ (2 alpha, 1 beta, 1 beta' and 1 omega subunit) to form the RNA polymerase holoenzyme that can initiate transcription.</text>
</comment>
<evidence type="ECO:0000256" key="3">
    <source>
        <dbReference type="ARBA" id="ARBA00023015"/>
    </source>
</evidence>
<keyword evidence="5 7" id="KW-0238">DNA-binding</keyword>
<dbReference type="SUPFAM" id="SSF88659">
    <property type="entry name" value="Sigma3 and sigma4 domains of RNA polymerase sigma factors"/>
    <property type="match status" value="1"/>
</dbReference>
<keyword evidence="11" id="KW-0808">Transferase</keyword>
<feature type="domain" description="RNA polymerase sigma-70 region 2" evidence="8">
    <location>
        <begin position="25"/>
        <end position="89"/>
    </location>
</feature>
<organism evidence="11 12">
    <name type="scientific">Catellatospora aurea</name>
    <dbReference type="NCBI Taxonomy" id="1337874"/>
    <lineage>
        <taxon>Bacteria</taxon>
        <taxon>Bacillati</taxon>
        <taxon>Actinomycetota</taxon>
        <taxon>Actinomycetes</taxon>
        <taxon>Micromonosporales</taxon>
        <taxon>Micromonosporaceae</taxon>
        <taxon>Catellatospora</taxon>
    </lineage>
</organism>
<dbReference type="EMBL" id="JBHTAC010000021">
    <property type="protein sequence ID" value="MFC7244998.1"/>
    <property type="molecule type" value="Genomic_DNA"/>
</dbReference>
<dbReference type="NCBIfam" id="NF006089">
    <property type="entry name" value="PRK08241.1"/>
    <property type="match status" value="1"/>
</dbReference>